<dbReference type="SUPFAM" id="SSF52540">
    <property type="entry name" value="P-loop containing nucleoside triphosphate hydrolases"/>
    <property type="match status" value="1"/>
</dbReference>
<dbReference type="PANTHER" id="PTHR42855:SF2">
    <property type="entry name" value="DRUG RESISTANCE ABC TRANSPORTER,ATP-BINDING PROTEIN"/>
    <property type="match status" value="1"/>
</dbReference>
<dbReference type="PANTHER" id="PTHR42855">
    <property type="entry name" value="ABC TRANSPORTER ATP-BINDING SUBUNIT"/>
    <property type="match status" value="1"/>
</dbReference>
<name>A0A6J4UF98_9ACTN</name>
<evidence type="ECO:0000259" key="1">
    <source>
        <dbReference type="Pfam" id="PF00005"/>
    </source>
</evidence>
<dbReference type="GO" id="GO:0016887">
    <property type="term" value="F:ATP hydrolysis activity"/>
    <property type="evidence" value="ECO:0007669"/>
    <property type="project" value="InterPro"/>
</dbReference>
<dbReference type="Gene3D" id="3.40.50.300">
    <property type="entry name" value="P-loop containing nucleotide triphosphate hydrolases"/>
    <property type="match status" value="1"/>
</dbReference>
<organism evidence="2">
    <name type="scientific">uncultured Thermoleophilia bacterium</name>
    <dbReference type="NCBI Taxonomy" id="1497501"/>
    <lineage>
        <taxon>Bacteria</taxon>
        <taxon>Bacillati</taxon>
        <taxon>Actinomycetota</taxon>
        <taxon>Thermoleophilia</taxon>
        <taxon>environmental samples</taxon>
    </lineage>
</organism>
<dbReference type="InterPro" id="IPR051309">
    <property type="entry name" value="ABCF_ATPase"/>
</dbReference>
<gene>
    <name evidence="2" type="ORF">AVDCRST_MAG79-2364</name>
</gene>
<sequence>MGHVDVSHVHHLLPDGTVLLYDVSFRVGDGSKTALLGANGAGKTTLLRLVAGDDTPAEGTVVSSGGVGVMRQFIGTVRDGTTVRSLLTSLAPPLVRRAAEALAAAEQQVGARGGERAQLRYAQAIADWGDAGGWEAETLWETCCREALRLPFSQAATRPVATLSGGEQKRLALEALLRGPDVVLLLD</sequence>
<dbReference type="InterPro" id="IPR003439">
    <property type="entry name" value="ABC_transporter-like_ATP-bd"/>
</dbReference>
<reference evidence="2" key="1">
    <citation type="submission" date="2020-02" db="EMBL/GenBank/DDBJ databases">
        <authorList>
            <person name="Meier V. D."/>
        </authorList>
    </citation>
    <scope>NUCLEOTIDE SEQUENCE</scope>
    <source>
        <strain evidence="2">AVDCRST_MAG79</strain>
    </source>
</reference>
<feature type="non-terminal residue" evidence="2">
    <location>
        <position position="187"/>
    </location>
</feature>
<feature type="domain" description="ABC transporter" evidence="1">
    <location>
        <begin position="21"/>
        <end position="187"/>
    </location>
</feature>
<protein>
    <submittedName>
        <fullName evidence="2">Bis-ABC ATPase SCO6512</fullName>
    </submittedName>
</protein>
<dbReference type="Pfam" id="PF00005">
    <property type="entry name" value="ABC_tran"/>
    <property type="match status" value="1"/>
</dbReference>
<dbReference type="AlphaFoldDB" id="A0A6J4UF98"/>
<dbReference type="InterPro" id="IPR027417">
    <property type="entry name" value="P-loop_NTPase"/>
</dbReference>
<dbReference type="EMBL" id="CADCWC010000355">
    <property type="protein sequence ID" value="CAA9546703.1"/>
    <property type="molecule type" value="Genomic_DNA"/>
</dbReference>
<proteinExistence type="predicted"/>
<accession>A0A6J4UF98</accession>
<evidence type="ECO:0000313" key="2">
    <source>
        <dbReference type="EMBL" id="CAA9546703.1"/>
    </source>
</evidence>
<dbReference type="GO" id="GO:0005524">
    <property type="term" value="F:ATP binding"/>
    <property type="evidence" value="ECO:0007669"/>
    <property type="project" value="InterPro"/>
</dbReference>